<dbReference type="InterPro" id="IPR025714">
    <property type="entry name" value="Methyltranfer_dom"/>
</dbReference>
<comment type="similarity">
    <text evidence="1">Belongs to the methyltransferase superfamily.</text>
</comment>
<feature type="domain" description="Methyltransferase" evidence="5">
    <location>
        <begin position="48"/>
        <end position="162"/>
    </location>
</feature>
<evidence type="ECO:0000256" key="1">
    <source>
        <dbReference type="ARBA" id="ARBA00008361"/>
    </source>
</evidence>
<dbReference type="InterPro" id="IPR051419">
    <property type="entry name" value="Lys/N-term_MeTrsfase_sf"/>
</dbReference>
<organism evidence="6 7">
    <name type="scientific">Nasonia vitripennis</name>
    <name type="common">Parasitic wasp</name>
    <dbReference type="NCBI Taxonomy" id="7425"/>
    <lineage>
        <taxon>Eukaryota</taxon>
        <taxon>Metazoa</taxon>
        <taxon>Ecdysozoa</taxon>
        <taxon>Arthropoda</taxon>
        <taxon>Hexapoda</taxon>
        <taxon>Insecta</taxon>
        <taxon>Pterygota</taxon>
        <taxon>Neoptera</taxon>
        <taxon>Endopterygota</taxon>
        <taxon>Hymenoptera</taxon>
        <taxon>Apocrita</taxon>
        <taxon>Proctotrupomorpha</taxon>
        <taxon>Chalcidoidea</taxon>
        <taxon>Pteromalidae</taxon>
        <taxon>Pteromalinae</taxon>
        <taxon>Nasonia</taxon>
    </lineage>
</organism>
<evidence type="ECO:0000256" key="3">
    <source>
        <dbReference type="ARBA" id="ARBA00022679"/>
    </source>
</evidence>
<dbReference type="InterPro" id="IPR029063">
    <property type="entry name" value="SAM-dependent_MTases_sf"/>
</dbReference>
<dbReference type="AlphaFoldDB" id="A0A7M7PX56"/>
<name>A0A7M7PX56_NASVI</name>
<reference evidence="6" key="1">
    <citation type="submission" date="2021-01" db="UniProtKB">
        <authorList>
            <consortium name="EnsemblMetazoa"/>
        </authorList>
    </citation>
    <scope>IDENTIFICATION</scope>
</reference>
<dbReference type="OMA" id="FEWYGAF"/>
<evidence type="ECO:0000259" key="5">
    <source>
        <dbReference type="Pfam" id="PF13847"/>
    </source>
</evidence>
<dbReference type="NCBIfam" id="NF037959">
    <property type="entry name" value="MFS_SpdSyn"/>
    <property type="match status" value="1"/>
</dbReference>
<protein>
    <recommendedName>
        <fullName evidence="5">Methyltransferase domain-containing protein</fullName>
    </recommendedName>
</protein>
<keyword evidence="4" id="KW-0511">Multifunctional enzyme</keyword>
<evidence type="ECO:0000313" key="6">
    <source>
        <dbReference type="EnsemblMetazoa" id="XP_031776829"/>
    </source>
</evidence>
<dbReference type="EnsemblMetazoa" id="XM_008210056">
    <property type="protein sequence ID" value="XP_008208278"/>
    <property type="gene ID" value="LOC100116146"/>
</dbReference>
<evidence type="ECO:0000313" key="7">
    <source>
        <dbReference type="Proteomes" id="UP000002358"/>
    </source>
</evidence>
<keyword evidence="7" id="KW-1185">Reference proteome</keyword>
<dbReference type="EnsemblMetazoa" id="XM_031920969">
    <property type="protein sequence ID" value="XP_031776829"/>
    <property type="gene ID" value="LOC100116146"/>
</dbReference>
<dbReference type="Pfam" id="PF01564">
    <property type="entry name" value="Spermine_synth"/>
    <property type="match status" value="1"/>
</dbReference>
<dbReference type="SUPFAM" id="SSF53335">
    <property type="entry name" value="S-adenosyl-L-methionine-dependent methyltransferases"/>
    <property type="match status" value="2"/>
</dbReference>
<dbReference type="PANTHER" id="PTHR12176">
    <property type="entry name" value="SAM-DEPENDENT METHYLTRANSFERASE SUPERFAMILY PROTEIN"/>
    <property type="match status" value="1"/>
</dbReference>
<sequence>MNLLPKSHQEFSKADYWNTFFKKRGKKAFEWYGEFPELSSYLLKYIKPKDEILIVGCGNSTLGMDLYDAGYKNVVNIDVSQVVIKQMQDLNRVKRPDLVFEQMDATKMTYDDGKFSVVLDKGTLDALMPDSEEATMTLITKYLQETKRVLRNSGRYVCISLLQEHILRTLVTSFSSTFAFRAVRCHDAEIKAKEMDESPMPVFMAVATKFIKLPQPILEIVLADGPPMRLSNVDEIVNNVISTQESASLCNSLYKSSVANDGEVSLDLYKPGDKDPRYTIYILDQLMVKERKSYAAFIVPQGREMDWLFSTKEGRQQLLKSAQHDRLAIVILRRGQIFESLEAVKNELGDSIKNFAPAGLSKSQIPFLSLGSDIGQRKIIYEGNSDFSGPFVVEEIETESGLYRRLVFLNNQFVIQSEAKLKQVTSRRKKTKYIVDPHYVACDHHLYMSVGLKTALKNKSNGEAVIIGLGGGGLCTFIRQYIPQTTITAVEIDPAILKIATDHFDLVQDEKLKVDITDGIEYLIHSSKQGKKFDTILFDVDSKDSSVGMSCPPKQFVDPDFLTTVDSCLSDEGLFILNLVARNKKLRDETVDDLKKIYKFVASYKTEEDVNEIIFCSKNSKDFKEWKDLMQESAKALNELAKTKNNTDELIELSTLLSSIKIEH</sequence>
<dbReference type="FunCoup" id="A0A7M7PX56">
    <property type="interactions" value="2155"/>
</dbReference>
<evidence type="ECO:0000256" key="2">
    <source>
        <dbReference type="ARBA" id="ARBA00022603"/>
    </source>
</evidence>
<dbReference type="PANTHER" id="PTHR12176:SF78">
    <property type="entry name" value="EEF1A LYSINE AND N-TERMINAL METHYLTRANSFERASE"/>
    <property type="match status" value="1"/>
</dbReference>
<evidence type="ECO:0000256" key="4">
    <source>
        <dbReference type="ARBA" id="ARBA00023268"/>
    </source>
</evidence>
<dbReference type="Proteomes" id="UP000002358">
    <property type="component" value="Chromosome 1"/>
</dbReference>
<accession>A0A7M7PX56</accession>
<proteinExistence type="inferred from homology"/>
<dbReference type="Pfam" id="PF13847">
    <property type="entry name" value="Methyltransf_31"/>
    <property type="match status" value="1"/>
</dbReference>
<dbReference type="GO" id="GO:0008168">
    <property type="term" value="F:methyltransferase activity"/>
    <property type="evidence" value="ECO:0007669"/>
    <property type="project" value="UniProtKB-KW"/>
</dbReference>
<gene>
    <name evidence="6" type="primary">100116146</name>
</gene>
<dbReference type="FunFam" id="3.40.50.150:FF:000110">
    <property type="entry name" value="methyltransferase-like protein 13 isoform X1"/>
    <property type="match status" value="1"/>
</dbReference>
<keyword evidence="3" id="KW-0808">Transferase</keyword>
<dbReference type="InParanoid" id="A0A7M7PX56"/>
<dbReference type="KEGG" id="nvi:100116146"/>
<dbReference type="Gene3D" id="3.40.50.150">
    <property type="entry name" value="Vaccinia Virus protein VP39"/>
    <property type="match status" value="2"/>
</dbReference>
<dbReference type="CDD" id="cd02440">
    <property type="entry name" value="AdoMet_MTases"/>
    <property type="match status" value="1"/>
</dbReference>
<dbReference type="GO" id="GO:0032259">
    <property type="term" value="P:methylation"/>
    <property type="evidence" value="ECO:0007669"/>
    <property type="project" value="UniProtKB-KW"/>
</dbReference>
<keyword evidence="2" id="KW-0489">Methyltransferase</keyword>
<dbReference type="SMR" id="A0A7M7PX56"/>
<dbReference type="OrthoDB" id="411785at2759"/>